<name>A9NSN2_PICSI</name>
<organism evidence="1">
    <name type="scientific">Picea sitchensis</name>
    <name type="common">Sitka spruce</name>
    <name type="synonym">Pinus sitchensis</name>
    <dbReference type="NCBI Taxonomy" id="3332"/>
    <lineage>
        <taxon>Eukaryota</taxon>
        <taxon>Viridiplantae</taxon>
        <taxon>Streptophyta</taxon>
        <taxon>Embryophyta</taxon>
        <taxon>Tracheophyta</taxon>
        <taxon>Spermatophyta</taxon>
        <taxon>Pinopsida</taxon>
        <taxon>Pinidae</taxon>
        <taxon>Conifers I</taxon>
        <taxon>Pinales</taxon>
        <taxon>Pinaceae</taxon>
        <taxon>Picea</taxon>
    </lineage>
</organism>
<proteinExistence type="evidence at transcript level"/>
<accession>A9NSN2</accession>
<sequence>MQEGLFAFVTKIEGEQADPVCTAKLLRKKFRWAKFVSAWVVLLGLLKQTGNTVAMMPSSLCFR</sequence>
<dbReference type="AlphaFoldDB" id="A9NSN2"/>
<dbReference type="EMBL" id="EF084322">
    <property type="protein sequence ID" value="ABK23643.1"/>
    <property type="molecule type" value="mRNA"/>
</dbReference>
<protein>
    <submittedName>
        <fullName evidence="1">Uncharacterized protein</fullName>
    </submittedName>
</protein>
<evidence type="ECO:0000313" key="1">
    <source>
        <dbReference type="EMBL" id="ABK23643.1"/>
    </source>
</evidence>
<reference evidence="1" key="1">
    <citation type="journal article" date="2008" name="BMC Genomics">
        <title>A conifer genomics resource of 200,000 spruce (Picea spp.) ESTs and 6,464 high-quality, sequence-finished full-length cDNAs for Sitka spruce (Picea sitchensis).</title>
        <authorList>
            <person name="Ralph S.G."/>
            <person name="Chun H.J."/>
            <person name="Kolosova N."/>
            <person name="Cooper D."/>
            <person name="Oddy C."/>
            <person name="Ritland C.E."/>
            <person name="Kirkpatrick R."/>
            <person name="Moore R."/>
            <person name="Barber S."/>
            <person name="Holt R.A."/>
            <person name="Jones S.J."/>
            <person name="Marra M.A."/>
            <person name="Douglas C.J."/>
            <person name="Ritland K."/>
            <person name="Bohlmann J."/>
        </authorList>
    </citation>
    <scope>NUCLEOTIDE SEQUENCE</scope>
    <source>
        <tissue evidence="1">Bark</tissue>
    </source>
</reference>